<organism evidence="1 2">
    <name type="scientific">Dentiscutata erythropus</name>
    <dbReference type="NCBI Taxonomy" id="1348616"/>
    <lineage>
        <taxon>Eukaryota</taxon>
        <taxon>Fungi</taxon>
        <taxon>Fungi incertae sedis</taxon>
        <taxon>Mucoromycota</taxon>
        <taxon>Glomeromycotina</taxon>
        <taxon>Glomeromycetes</taxon>
        <taxon>Diversisporales</taxon>
        <taxon>Gigasporaceae</taxon>
        <taxon>Dentiscutata</taxon>
    </lineage>
</organism>
<dbReference type="AlphaFoldDB" id="A0A9N9JLP7"/>
<evidence type="ECO:0000313" key="2">
    <source>
        <dbReference type="Proteomes" id="UP000789405"/>
    </source>
</evidence>
<evidence type="ECO:0000313" key="1">
    <source>
        <dbReference type="EMBL" id="CAG8787880.1"/>
    </source>
</evidence>
<keyword evidence="2" id="KW-1185">Reference proteome</keyword>
<protein>
    <submittedName>
        <fullName evidence="1">10701_t:CDS:1</fullName>
    </submittedName>
</protein>
<comment type="caution">
    <text evidence="1">The sequence shown here is derived from an EMBL/GenBank/DDBJ whole genome shotgun (WGS) entry which is preliminary data.</text>
</comment>
<gene>
    <name evidence="1" type="ORF">DERYTH_LOCUS20789</name>
</gene>
<dbReference type="Proteomes" id="UP000789405">
    <property type="component" value="Unassembled WGS sequence"/>
</dbReference>
<proteinExistence type="predicted"/>
<reference evidence="1" key="1">
    <citation type="submission" date="2021-06" db="EMBL/GenBank/DDBJ databases">
        <authorList>
            <person name="Kallberg Y."/>
            <person name="Tangrot J."/>
            <person name="Rosling A."/>
        </authorList>
    </citation>
    <scope>NUCLEOTIDE SEQUENCE</scope>
    <source>
        <strain evidence="1">MA453B</strain>
    </source>
</reference>
<sequence>MSEYKRMYQISTNRLFKKILDSNILKEKSLINKQKVHLKKLKYHTKAQARLEAKKTRLLQEEGI</sequence>
<accession>A0A9N9JLP7</accession>
<dbReference type="EMBL" id="CAJVPY010025200">
    <property type="protein sequence ID" value="CAG8787880.1"/>
    <property type="molecule type" value="Genomic_DNA"/>
</dbReference>
<name>A0A9N9JLP7_9GLOM</name>
<feature type="non-terminal residue" evidence="1">
    <location>
        <position position="64"/>
    </location>
</feature>